<dbReference type="AlphaFoldDB" id="A0AA39KX40"/>
<dbReference type="InterPro" id="IPR049012">
    <property type="entry name" value="Mutator_transp_dom"/>
</dbReference>
<dbReference type="Pfam" id="PF20700">
    <property type="entry name" value="Mutator"/>
    <property type="match status" value="1"/>
</dbReference>
<comment type="caution">
    <text evidence="2">The sequence shown here is derived from an EMBL/GenBank/DDBJ whole genome shotgun (WGS) entry which is preliminary data.</text>
</comment>
<evidence type="ECO:0000259" key="1">
    <source>
        <dbReference type="Pfam" id="PF20700"/>
    </source>
</evidence>
<reference evidence="2" key="1">
    <citation type="journal article" date="2023" name="bioRxiv">
        <title>Scaffold-level genome assemblies of two parasitoid biocontrol wasps reveal the parthenogenesis mechanism and an associated novel virus.</title>
        <authorList>
            <person name="Inwood S."/>
            <person name="Skelly J."/>
            <person name="Guhlin J."/>
            <person name="Harrop T."/>
            <person name="Goldson S."/>
            <person name="Dearden P."/>
        </authorList>
    </citation>
    <scope>NUCLEOTIDE SEQUENCE</scope>
    <source>
        <strain evidence="2">Irish</strain>
        <tissue evidence="2">Whole body</tissue>
    </source>
</reference>
<proteinExistence type="predicted"/>
<evidence type="ECO:0000313" key="2">
    <source>
        <dbReference type="EMBL" id="KAK0176892.1"/>
    </source>
</evidence>
<gene>
    <name evidence="2" type="ORF">PV328_000990</name>
</gene>
<sequence>MTGKVHEGDKKSILSDVNSKAVLGSLHAGVGYTALNKILACLNTLLMSDTLFKRYERELGPATEKAAKESCQRAAEEERQLIIDKIDELCDEL</sequence>
<evidence type="ECO:0000313" key="3">
    <source>
        <dbReference type="Proteomes" id="UP001168990"/>
    </source>
</evidence>
<keyword evidence="3" id="KW-1185">Reference proteome</keyword>
<reference evidence="2" key="2">
    <citation type="submission" date="2023-03" db="EMBL/GenBank/DDBJ databases">
        <authorList>
            <person name="Inwood S.N."/>
            <person name="Skelly J.G."/>
            <person name="Guhlin J."/>
            <person name="Harrop T.W.R."/>
            <person name="Goldson S.G."/>
            <person name="Dearden P.K."/>
        </authorList>
    </citation>
    <scope>NUCLEOTIDE SEQUENCE</scope>
    <source>
        <strain evidence="2">Irish</strain>
        <tissue evidence="2">Whole body</tissue>
    </source>
</reference>
<dbReference type="EMBL" id="JAQQBS010000001">
    <property type="protein sequence ID" value="KAK0176892.1"/>
    <property type="molecule type" value="Genomic_DNA"/>
</dbReference>
<feature type="domain" description="Mutator-like transposase" evidence="1">
    <location>
        <begin position="14"/>
        <end position="91"/>
    </location>
</feature>
<protein>
    <recommendedName>
        <fullName evidence="1">Mutator-like transposase domain-containing protein</fullName>
    </recommendedName>
</protein>
<accession>A0AA39KX40</accession>
<name>A0AA39KX40_9HYME</name>
<organism evidence="2 3">
    <name type="scientific">Microctonus aethiopoides</name>
    <dbReference type="NCBI Taxonomy" id="144406"/>
    <lineage>
        <taxon>Eukaryota</taxon>
        <taxon>Metazoa</taxon>
        <taxon>Ecdysozoa</taxon>
        <taxon>Arthropoda</taxon>
        <taxon>Hexapoda</taxon>
        <taxon>Insecta</taxon>
        <taxon>Pterygota</taxon>
        <taxon>Neoptera</taxon>
        <taxon>Endopterygota</taxon>
        <taxon>Hymenoptera</taxon>
        <taxon>Apocrita</taxon>
        <taxon>Ichneumonoidea</taxon>
        <taxon>Braconidae</taxon>
        <taxon>Euphorinae</taxon>
        <taxon>Microctonus</taxon>
    </lineage>
</organism>
<dbReference type="Proteomes" id="UP001168990">
    <property type="component" value="Unassembled WGS sequence"/>
</dbReference>